<dbReference type="Proteomes" id="UP001630127">
    <property type="component" value="Unassembled WGS sequence"/>
</dbReference>
<dbReference type="Gene3D" id="3.60.10.10">
    <property type="entry name" value="Endonuclease/exonuclease/phosphatase"/>
    <property type="match status" value="1"/>
</dbReference>
<comment type="caution">
    <text evidence="1">The sequence shown here is derived from an EMBL/GenBank/DDBJ whole genome shotgun (WGS) entry which is preliminary data.</text>
</comment>
<proteinExistence type="predicted"/>
<dbReference type="EMBL" id="JBJUIK010000002">
    <property type="protein sequence ID" value="KAL3534900.1"/>
    <property type="molecule type" value="Genomic_DNA"/>
</dbReference>
<accession>A0ABD3AUN4</accession>
<dbReference type="AlphaFoldDB" id="A0ABD3AUN4"/>
<sequence length="223" mass="24947">MPMSCEGLLNMPSLMAGDDEPPTISKVILEEVMNFVSVGMTENQITTLPSQPYASMEFVEKQAELLKREDIATIVDYSLILCNLSKQIQDNHHHKILSLDPDVDTDHTSSGLGSIHHTRVAVNLVYAKCTQVERQFLWADLIDIAVGCSGLWAISGDFSVIESILECLGCPVQNNQAMADFANMIFQCWLKNIPIMGSANAWSRFQQGHPIWKRLDRILVNQQ</sequence>
<protein>
    <submittedName>
        <fullName evidence="1">Uncharacterized protein</fullName>
    </submittedName>
</protein>
<evidence type="ECO:0000313" key="2">
    <source>
        <dbReference type="Proteomes" id="UP001630127"/>
    </source>
</evidence>
<name>A0ABD3AUN4_9GENT</name>
<keyword evidence="2" id="KW-1185">Reference proteome</keyword>
<evidence type="ECO:0000313" key="1">
    <source>
        <dbReference type="EMBL" id="KAL3534900.1"/>
    </source>
</evidence>
<organism evidence="1 2">
    <name type="scientific">Cinchona calisaya</name>
    <dbReference type="NCBI Taxonomy" id="153742"/>
    <lineage>
        <taxon>Eukaryota</taxon>
        <taxon>Viridiplantae</taxon>
        <taxon>Streptophyta</taxon>
        <taxon>Embryophyta</taxon>
        <taxon>Tracheophyta</taxon>
        <taxon>Spermatophyta</taxon>
        <taxon>Magnoliopsida</taxon>
        <taxon>eudicotyledons</taxon>
        <taxon>Gunneridae</taxon>
        <taxon>Pentapetalae</taxon>
        <taxon>asterids</taxon>
        <taxon>lamiids</taxon>
        <taxon>Gentianales</taxon>
        <taxon>Rubiaceae</taxon>
        <taxon>Cinchonoideae</taxon>
        <taxon>Cinchoneae</taxon>
        <taxon>Cinchona</taxon>
    </lineage>
</organism>
<dbReference type="InterPro" id="IPR036691">
    <property type="entry name" value="Endo/exonu/phosph_ase_sf"/>
</dbReference>
<reference evidence="1 2" key="1">
    <citation type="submission" date="2024-11" db="EMBL/GenBank/DDBJ databases">
        <title>A near-complete genome assembly of Cinchona calisaya.</title>
        <authorList>
            <person name="Lian D.C."/>
            <person name="Zhao X.W."/>
            <person name="Wei L."/>
        </authorList>
    </citation>
    <scope>NUCLEOTIDE SEQUENCE [LARGE SCALE GENOMIC DNA]</scope>
    <source>
        <tissue evidence="1">Nenye</tissue>
    </source>
</reference>
<gene>
    <name evidence="1" type="ORF">ACH5RR_003361</name>
</gene>